<accession>A0A026VVC5</accession>
<dbReference type="Proteomes" id="UP000053097">
    <property type="component" value="Unassembled WGS sequence"/>
</dbReference>
<proteinExistence type="predicted"/>
<sequence length="30" mass="3593">MRASRTLLHEGDSCHPDRESLKRRWSLQRA</sequence>
<protein>
    <submittedName>
        <fullName evidence="2">Uncharacterized protein</fullName>
    </submittedName>
</protein>
<evidence type="ECO:0000313" key="3">
    <source>
        <dbReference type="Proteomes" id="UP000053097"/>
    </source>
</evidence>
<keyword evidence="3" id="KW-1185">Reference proteome</keyword>
<organism evidence="2 3">
    <name type="scientific">Ooceraea biroi</name>
    <name type="common">Clonal raider ant</name>
    <name type="synonym">Cerapachys biroi</name>
    <dbReference type="NCBI Taxonomy" id="2015173"/>
    <lineage>
        <taxon>Eukaryota</taxon>
        <taxon>Metazoa</taxon>
        <taxon>Ecdysozoa</taxon>
        <taxon>Arthropoda</taxon>
        <taxon>Hexapoda</taxon>
        <taxon>Insecta</taxon>
        <taxon>Pterygota</taxon>
        <taxon>Neoptera</taxon>
        <taxon>Endopterygota</taxon>
        <taxon>Hymenoptera</taxon>
        <taxon>Apocrita</taxon>
        <taxon>Aculeata</taxon>
        <taxon>Formicoidea</taxon>
        <taxon>Formicidae</taxon>
        <taxon>Dorylinae</taxon>
        <taxon>Ooceraea</taxon>
    </lineage>
</organism>
<feature type="region of interest" description="Disordered" evidence="1">
    <location>
        <begin position="1"/>
        <end position="30"/>
    </location>
</feature>
<evidence type="ECO:0000313" key="2">
    <source>
        <dbReference type="EMBL" id="EZA47697.1"/>
    </source>
</evidence>
<dbReference type="AlphaFoldDB" id="A0A026VVC5"/>
<reference evidence="2 3" key="1">
    <citation type="journal article" date="2014" name="Curr. Biol.">
        <title>The genome of the clonal raider ant Cerapachys biroi.</title>
        <authorList>
            <person name="Oxley P.R."/>
            <person name="Ji L."/>
            <person name="Fetter-Pruneda I."/>
            <person name="McKenzie S.K."/>
            <person name="Li C."/>
            <person name="Hu H."/>
            <person name="Zhang G."/>
            <person name="Kronauer D.J."/>
        </authorList>
    </citation>
    <scope>NUCLEOTIDE SEQUENCE [LARGE SCALE GENOMIC DNA]</scope>
</reference>
<name>A0A026VVC5_OOCBI</name>
<dbReference type="EMBL" id="KK107796">
    <property type="protein sequence ID" value="EZA47697.1"/>
    <property type="molecule type" value="Genomic_DNA"/>
</dbReference>
<feature type="compositionally biased region" description="Basic and acidic residues" evidence="1">
    <location>
        <begin position="7"/>
        <end position="22"/>
    </location>
</feature>
<evidence type="ECO:0000256" key="1">
    <source>
        <dbReference type="SAM" id="MobiDB-lite"/>
    </source>
</evidence>
<gene>
    <name evidence="2" type="ORF">X777_15445</name>
</gene>